<reference evidence="1 2" key="1">
    <citation type="submission" date="2019-04" db="EMBL/GenBank/DDBJ databases">
        <title>Lysinibacillus genome sequencing.</title>
        <authorList>
            <person name="Dunlap C."/>
        </authorList>
    </citation>
    <scope>NUCLEOTIDE SEQUENCE [LARGE SCALE GENOMIC DNA]</scope>
    <source>
        <strain evidence="1 2">CCTCC AB 2010389</strain>
    </source>
</reference>
<comment type="caution">
    <text evidence="1">The sequence shown here is derived from an EMBL/GenBank/DDBJ whole genome shotgun (WGS) entry which is preliminary data.</text>
</comment>
<sequence length="113" mass="12762">MECIVKGTYKIKNEIKELSVIPGDELLTWPACLEKKWPTIRLDGTGEKIDLTLYTWSGALGNEIIPMYILDRSEERVENVTPIINSIVSFKFEVSNLKSDYVSGKIKSGKNPI</sequence>
<dbReference type="RefSeq" id="WP_107897747.1">
    <property type="nucleotide sequence ID" value="NZ_PYWM01000055.1"/>
</dbReference>
<dbReference type="AlphaFoldDB" id="A0A4U2Z5J6"/>
<gene>
    <name evidence="1" type="ORF">FC756_09125</name>
</gene>
<evidence type="ECO:0000313" key="2">
    <source>
        <dbReference type="Proteomes" id="UP000308744"/>
    </source>
</evidence>
<organism evidence="1 2">
    <name type="scientific">Lysinibacillus mangiferihumi</name>
    <dbReference type="NCBI Taxonomy" id="1130819"/>
    <lineage>
        <taxon>Bacteria</taxon>
        <taxon>Bacillati</taxon>
        <taxon>Bacillota</taxon>
        <taxon>Bacilli</taxon>
        <taxon>Bacillales</taxon>
        <taxon>Bacillaceae</taxon>
        <taxon>Lysinibacillus</taxon>
    </lineage>
</organism>
<name>A0A4U2Z5J6_9BACI</name>
<dbReference type="EMBL" id="SZPU01000029">
    <property type="protein sequence ID" value="TKI69448.1"/>
    <property type="molecule type" value="Genomic_DNA"/>
</dbReference>
<proteinExistence type="predicted"/>
<protein>
    <submittedName>
        <fullName evidence="1">Uncharacterized protein</fullName>
    </submittedName>
</protein>
<accession>A0A4U2Z5J6</accession>
<keyword evidence="2" id="KW-1185">Reference proteome</keyword>
<evidence type="ECO:0000313" key="1">
    <source>
        <dbReference type="EMBL" id="TKI69448.1"/>
    </source>
</evidence>
<dbReference type="Proteomes" id="UP000308744">
    <property type="component" value="Unassembled WGS sequence"/>
</dbReference>